<name>A0A1G2F0E3_9BACT</name>
<protein>
    <recommendedName>
        <fullName evidence="6">Aminotransferase</fullName>
    </recommendedName>
</protein>
<proteinExistence type="inferred from homology"/>
<sequence length="379" mass="42712">MNFGRFFGKTIPQMAPHFDEAEGKALFDFMKYNRWDLSSTNELEKTLADFTGSKYGIFSVNGTLTLTLALLALDIKPGDEVLVPASTMIATANACVLIGVKPVLVDVETSTLCMDLEKAAEAITPKTKAMMYVPLNGRSGNMDRVLEFAKSRKLFLIEDAAQALGSYWKGEHSNKKHLGTFGDIGSFSFSLYKIITTGQGGALVTDSEELQKKINLLKNFGQTSNDIHDYPGWNFKFSNILAVIGLEQFKKLSERIRRKKEIYKYYHDRLSSIPDIEFIPTNLDITTPWFIDIFLKDRDGLAEFLKTKGIGTRNFYPAINTQKIYREEYLNKTFPVAESCGKRGLWLPSAIQLTQSELEYITDTIAGYFKKRGGISRLQ</sequence>
<dbReference type="InterPro" id="IPR015422">
    <property type="entry name" value="PyrdxlP-dep_Trfase_small"/>
</dbReference>
<evidence type="ECO:0000256" key="2">
    <source>
        <dbReference type="PIRSR" id="PIRSR000390-2"/>
    </source>
</evidence>
<dbReference type="PANTHER" id="PTHR30244">
    <property type="entry name" value="TRANSAMINASE"/>
    <property type="match status" value="1"/>
</dbReference>
<evidence type="ECO:0000313" key="5">
    <source>
        <dbReference type="Proteomes" id="UP000178428"/>
    </source>
</evidence>
<dbReference type="GO" id="GO:0030170">
    <property type="term" value="F:pyridoxal phosphate binding"/>
    <property type="evidence" value="ECO:0007669"/>
    <property type="project" value="TreeGrafter"/>
</dbReference>
<dbReference type="Gene3D" id="3.90.1150.10">
    <property type="entry name" value="Aspartate Aminotransferase, domain 1"/>
    <property type="match status" value="1"/>
</dbReference>
<keyword evidence="2 3" id="KW-0663">Pyridoxal phosphate</keyword>
<dbReference type="GO" id="GO:0008483">
    <property type="term" value="F:transaminase activity"/>
    <property type="evidence" value="ECO:0007669"/>
    <property type="project" value="TreeGrafter"/>
</dbReference>
<dbReference type="InterPro" id="IPR015424">
    <property type="entry name" value="PyrdxlP-dep_Trfase"/>
</dbReference>
<dbReference type="SUPFAM" id="SSF53383">
    <property type="entry name" value="PLP-dependent transferases"/>
    <property type="match status" value="1"/>
</dbReference>
<dbReference type="Proteomes" id="UP000178428">
    <property type="component" value="Unassembled WGS sequence"/>
</dbReference>
<reference evidence="4 5" key="1">
    <citation type="journal article" date="2016" name="Nat. Commun.">
        <title>Thousands of microbial genomes shed light on interconnected biogeochemical processes in an aquifer system.</title>
        <authorList>
            <person name="Anantharaman K."/>
            <person name="Brown C.T."/>
            <person name="Hug L.A."/>
            <person name="Sharon I."/>
            <person name="Castelle C.J."/>
            <person name="Probst A.J."/>
            <person name="Thomas B.C."/>
            <person name="Singh A."/>
            <person name="Wilkins M.J."/>
            <person name="Karaoz U."/>
            <person name="Brodie E.L."/>
            <person name="Williams K.H."/>
            <person name="Hubbard S.S."/>
            <person name="Banfield J.F."/>
        </authorList>
    </citation>
    <scope>NUCLEOTIDE SEQUENCE [LARGE SCALE GENOMIC DNA]</scope>
</reference>
<gene>
    <name evidence="4" type="ORF">A3J00_02160</name>
</gene>
<feature type="modified residue" description="N6-(pyridoxal phosphate)lysine" evidence="2">
    <location>
        <position position="193"/>
    </location>
</feature>
<dbReference type="PIRSF" id="PIRSF000390">
    <property type="entry name" value="PLP_StrS"/>
    <property type="match status" value="1"/>
</dbReference>
<accession>A0A1G2F0E3</accession>
<evidence type="ECO:0000256" key="3">
    <source>
        <dbReference type="RuleBase" id="RU004508"/>
    </source>
</evidence>
<comment type="similarity">
    <text evidence="3">Belongs to the DegT/DnrJ/EryC1 family.</text>
</comment>
<evidence type="ECO:0000256" key="1">
    <source>
        <dbReference type="PIRSR" id="PIRSR000390-1"/>
    </source>
</evidence>
<dbReference type="InterPro" id="IPR015421">
    <property type="entry name" value="PyrdxlP-dep_Trfase_major"/>
</dbReference>
<dbReference type="PANTHER" id="PTHR30244:SF34">
    <property type="entry name" value="DTDP-4-AMINO-4,6-DIDEOXYGALACTOSE TRANSAMINASE"/>
    <property type="match status" value="1"/>
</dbReference>
<dbReference type="STRING" id="1801725.A3J00_02160"/>
<comment type="caution">
    <text evidence="4">The sequence shown here is derived from an EMBL/GenBank/DDBJ whole genome shotgun (WGS) entry which is preliminary data.</text>
</comment>
<dbReference type="Gene3D" id="3.40.640.10">
    <property type="entry name" value="Type I PLP-dependent aspartate aminotransferase-like (Major domain)"/>
    <property type="match status" value="1"/>
</dbReference>
<dbReference type="CDD" id="cd00616">
    <property type="entry name" value="AHBA_syn"/>
    <property type="match status" value="1"/>
</dbReference>
<dbReference type="EMBL" id="MHMR01000005">
    <property type="protein sequence ID" value="OGZ31407.1"/>
    <property type="molecule type" value="Genomic_DNA"/>
</dbReference>
<organism evidence="4 5">
    <name type="scientific">Candidatus Niyogibacteria bacterium RIFCSPLOWO2_02_FULL_45_13</name>
    <dbReference type="NCBI Taxonomy" id="1801725"/>
    <lineage>
        <taxon>Bacteria</taxon>
        <taxon>Candidatus Niyogiibacteriota</taxon>
    </lineage>
</organism>
<dbReference type="GO" id="GO:0000271">
    <property type="term" value="P:polysaccharide biosynthetic process"/>
    <property type="evidence" value="ECO:0007669"/>
    <property type="project" value="TreeGrafter"/>
</dbReference>
<feature type="active site" description="Proton acceptor" evidence="1">
    <location>
        <position position="193"/>
    </location>
</feature>
<dbReference type="Pfam" id="PF01041">
    <property type="entry name" value="DegT_DnrJ_EryC1"/>
    <property type="match status" value="1"/>
</dbReference>
<dbReference type="InterPro" id="IPR000653">
    <property type="entry name" value="DegT/StrS_aminotransferase"/>
</dbReference>
<evidence type="ECO:0000313" key="4">
    <source>
        <dbReference type="EMBL" id="OGZ31407.1"/>
    </source>
</evidence>
<dbReference type="AlphaFoldDB" id="A0A1G2F0E3"/>
<evidence type="ECO:0008006" key="6">
    <source>
        <dbReference type="Google" id="ProtNLM"/>
    </source>
</evidence>